<dbReference type="Pfam" id="PF02415">
    <property type="entry name" value="Chlam_PMP"/>
    <property type="match status" value="1"/>
</dbReference>
<dbReference type="Gene3D" id="2.160.20.10">
    <property type="entry name" value="Single-stranded right-handed beta-helix, Pectin lyase-like"/>
    <property type="match status" value="1"/>
</dbReference>
<comment type="subcellular location">
    <subcellularLocation>
        <location evidence="1">Cell envelope</location>
    </subcellularLocation>
    <subcellularLocation>
        <location evidence="2">Cell outer membrane</location>
    </subcellularLocation>
    <subcellularLocation>
        <location evidence="3">Secreted</location>
    </subcellularLocation>
</comment>
<evidence type="ECO:0000256" key="4">
    <source>
        <dbReference type="ARBA" id="ARBA00022525"/>
    </source>
</evidence>
<dbReference type="SMART" id="SM00710">
    <property type="entry name" value="PbH1"/>
    <property type="match status" value="5"/>
</dbReference>
<protein>
    <recommendedName>
        <fullName evidence="10">Right handed beta helix domain-containing protein</fullName>
    </recommendedName>
</protein>
<evidence type="ECO:0000313" key="9">
    <source>
        <dbReference type="Proteomes" id="UP001424741"/>
    </source>
</evidence>
<comment type="caution">
    <text evidence="8">The sequence shown here is derived from an EMBL/GenBank/DDBJ whole genome shotgun (WGS) entry which is preliminary data.</text>
</comment>
<evidence type="ECO:0000313" key="8">
    <source>
        <dbReference type="EMBL" id="GAA5495865.1"/>
    </source>
</evidence>
<dbReference type="SUPFAM" id="SSF51126">
    <property type="entry name" value="Pectin lyase-like"/>
    <property type="match status" value="1"/>
</dbReference>
<keyword evidence="5" id="KW-0732">Signal</keyword>
<keyword evidence="7" id="KW-0998">Cell outer membrane</keyword>
<evidence type="ECO:0000256" key="1">
    <source>
        <dbReference type="ARBA" id="ARBA00004196"/>
    </source>
</evidence>
<dbReference type="InterPro" id="IPR003368">
    <property type="entry name" value="POMP_repeat"/>
</dbReference>
<keyword evidence="4" id="KW-0964">Secreted</keyword>
<evidence type="ECO:0000256" key="3">
    <source>
        <dbReference type="ARBA" id="ARBA00004613"/>
    </source>
</evidence>
<dbReference type="InterPro" id="IPR059226">
    <property type="entry name" value="Choice_anch_Q_dom"/>
</dbReference>
<gene>
    <name evidence="8" type="ORF">Rhal01_02046</name>
</gene>
<dbReference type="EMBL" id="BAABRL010000006">
    <property type="protein sequence ID" value="GAA5495865.1"/>
    <property type="molecule type" value="Genomic_DNA"/>
</dbReference>
<reference evidence="8 9" key="1">
    <citation type="submission" date="2024-02" db="EMBL/GenBank/DDBJ databases">
        <title>Rubritalea halochordaticola NBRC 107102.</title>
        <authorList>
            <person name="Ichikawa N."/>
            <person name="Katano-Makiyama Y."/>
            <person name="Hidaka K."/>
        </authorList>
    </citation>
    <scope>NUCLEOTIDE SEQUENCE [LARGE SCALE GENOMIC DNA]</scope>
    <source>
        <strain evidence="8 9">NBRC 107102</strain>
    </source>
</reference>
<evidence type="ECO:0008006" key="10">
    <source>
        <dbReference type="Google" id="ProtNLM"/>
    </source>
</evidence>
<dbReference type="InterPro" id="IPR011050">
    <property type="entry name" value="Pectin_lyase_fold/virulence"/>
</dbReference>
<dbReference type="NCBIfam" id="TIGR01376">
    <property type="entry name" value="POMP_repeat"/>
    <property type="match status" value="1"/>
</dbReference>
<dbReference type="InterPro" id="IPR012334">
    <property type="entry name" value="Pectin_lyas_fold"/>
</dbReference>
<dbReference type="Proteomes" id="UP001424741">
    <property type="component" value="Unassembled WGS sequence"/>
</dbReference>
<dbReference type="InterPro" id="IPR006626">
    <property type="entry name" value="PbH1"/>
</dbReference>
<keyword evidence="6" id="KW-0472">Membrane</keyword>
<evidence type="ECO:0000256" key="7">
    <source>
        <dbReference type="ARBA" id="ARBA00023237"/>
    </source>
</evidence>
<evidence type="ECO:0000256" key="6">
    <source>
        <dbReference type="ARBA" id="ARBA00023136"/>
    </source>
</evidence>
<evidence type="ECO:0000256" key="5">
    <source>
        <dbReference type="ARBA" id="ARBA00022729"/>
    </source>
</evidence>
<keyword evidence="9" id="KW-1185">Reference proteome</keyword>
<dbReference type="RefSeq" id="WP_346188603.1">
    <property type="nucleotide sequence ID" value="NZ_BAABRL010000006.1"/>
</dbReference>
<dbReference type="PANTHER" id="PTHR11319">
    <property type="entry name" value="G PROTEIN-COUPLED RECEPTOR-RELATED"/>
    <property type="match status" value="1"/>
</dbReference>
<evidence type="ECO:0000256" key="2">
    <source>
        <dbReference type="ARBA" id="ARBA00004442"/>
    </source>
</evidence>
<name>A0ABP9V1L3_9BACT</name>
<accession>A0ABP9V1L3</accession>
<sequence length="795" mass="83629">MRQLLTISILSVTIQATLSAKTIYVDKYASGSISGTSWSNAYRDLQTALYYANSGDQIQVAAGSYYPDEGTNQTNSNRFATFAMKNNVAIYGGYPNGGGTRDPLANPTILSGDLNQDDGNNYTNISDNAYHVVTGNSLTSSAVLDGFTITSGYASTGSFPHHRGAGLYLSSSPTIRNCTITKNIASYGAGAYVYNNATPTFTNCSFSGNYAGISGKGYGGAVQVANIYTAPTFTNCLFSGNYAEDQGGAISIKQTTQATTLINCTFSGNDTDGTGGAIEATTALITLRNTIIWNNRSNGSTSTTAASLYGSNSTLSCSKSLIQNYTASSLNAYGSSNINGTGSTNDPLFLTKAAPALAPTLDGDYRLQQDSPMLDIGTNSYNSTTTDLAGNTRKQDTIDLGAYEGFVAPVISVDDSTPVTLVNHEDYNLGIGKTGTEGDFAFVVYNLSAAPLNGIAVTTTGTHAGKITFTTTPGSSIAPNSYATLVGKVNFDFEGELEASISIASSSPDNNPFIISLKSTVASDETDSDGDGLDDYTELAVHGTLPNEVDSDGDSVGDGAEVALASLGFNPANDDTARADLIRTHATGLGMHSTASLDLGGMPYISKTGDTFTLNFKVKKSTDLTTWSDLTLTSHLKDNTSGDASMLFAMASDSTTFYRIFMAAPNNGVDSNLATFTDDDNDGVRNDTEQALQSLGFLNGQDDSELLTLIQSQASDLSLYSDNQIHYITISQTALSIHSDSSPELSYNIKVHETTNGATAELQNATPSFNTSTHEATLEFQNPSASAQIYRIILK</sequence>
<dbReference type="NCBIfam" id="NF041518">
    <property type="entry name" value="choice_anch_Q"/>
    <property type="match status" value="1"/>
</dbReference>
<proteinExistence type="predicted"/>
<organism evidence="8 9">
    <name type="scientific">Rubritalea halochordaticola</name>
    <dbReference type="NCBI Taxonomy" id="714537"/>
    <lineage>
        <taxon>Bacteria</taxon>
        <taxon>Pseudomonadati</taxon>
        <taxon>Verrucomicrobiota</taxon>
        <taxon>Verrucomicrobiia</taxon>
        <taxon>Verrucomicrobiales</taxon>
        <taxon>Rubritaleaceae</taxon>
        <taxon>Rubritalea</taxon>
    </lineage>
</organism>
<dbReference type="PANTHER" id="PTHR11319:SF35">
    <property type="entry name" value="OUTER MEMBRANE PROTEIN PMPC-RELATED"/>
    <property type="match status" value="1"/>
</dbReference>